<evidence type="ECO:0000313" key="4">
    <source>
        <dbReference type="EnsemblPlants" id="AET7Gv21199900.3"/>
    </source>
</evidence>
<reference evidence="5" key="2">
    <citation type="journal article" date="2017" name="Nat. Plants">
        <title>The Aegilops tauschii genome reveals multiple impacts of transposons.</title>
        <authorList>
            <person name="Zhao G."/>
            <person name="Zou C."/>
            <person name="Li K."/>
            <person name="Wang K."/>
            <person name="Li T."/>
            <person name="Gao L."/>
            <person name="Zhang X."/>
            <person name="Wang H."/>
            <person name="Yang Z."/>
            <person name="Liu X."/>
            <person name="Jiang W."/>
            <person name="Mao L."/>
            <person name="Kong X."/>
            <person name="Jiao Y."/>
            <person name="Jia J."/>
        </authorList>
    </citation>
    <scope>NUCLEOTIDE SEQUENCE [LARGE SCALE GENOMIC DNA]</scope>
    <source>
        <strain evidence="5">cv. AL8/78</strain>
    </source>
</reference>
<evidence type="ECO:0000313" key="5">
    <source>
        <dbReference type="Proteomes" id="UP000015105"/>
    </source>
</evidence>
<dbReference type="Gene3D" id="3.40.30.10">
    <property type="entry name" value="Glutaredoxin"/>
    <property type="match status" value="1"/>
</dbReference>
<proteinExistence type="predicted"/>
<accession>A0A453T260</accession>
<dbReference type="Pfam" id="PF02798">
    <property type="entry name" value="GST_N"/>
    <property type="match status" value="1"/>
</dbReference>
<dbReference type="GO" id="GO:0005737">
    <property type="term" value="C:cytoplasm"/>
    <property type="evidence" value="ECO:0007669"/>
    <property type="project" value="TreeGrafter"/>
</dbReference>
<protein>
    <recommendedName>
        <fullName evidence="1">glutathione transferase</fullName>
        <ecNumber evidence="1">2.5.1.18</ecNumber>
    </recommendedName>
</protein>
<dbReference type="PROSITE" id="PS50404">
    <property type="entry name" value="GST_NTER"/>
    <property type="match status" value="1"/>
</dbReference>
<dbReference type="Gramene" id="AET7Gv21199900.3">
    <property type="protein sequence ID" value="AET7Gv21199900.3"/>
    <property type="gene ID" value="AET7Gv21199900"/>
</dbReference>
<keyword evidence="2" id="KW-0808">Transferase</keyword>
<dbReference type="Proteomes" id="UP000015105">
    <property type="component" value="Chromosome 7D"/>
</dbReference>
<organism evidence="4 5">
    <name type="scientific">Aegilops tauschii subsp. strangulata</name>
    <name type="common">Goatgrass</name>
    <dbReference type="NCBI Taxonomy" id="200361"/>
    <lineage>
        <taxon>Eukaryota</taxon>
        <taxon>Viridiplantae</taxon>
        <taxon>Streptophyta</taxon>
        <taxon>Embryophyta</taxon>
        <taxon>Tracheophyta</taxon>
        <taxon>Spermatophyta</taxon>
        <taxon>Magnoliopsida</taxon>
        <taxon>Liliopsida</taxon>
        <taxon>Poales</taxon>
        <taxon>Poaceae</taxon>
        <taxon>BOP clade</taxon>
        <taxon>Pooideae</taxon>
        <taxon>Triticodae</taxon>
        <taxon>Triticeae</taxon>
        <taxon>Triticinae</taxon>
        <taxon>Aegilops</taxon>
    </lineage>
</organism>
<dbReference type="SUPFAM" id="SSF52833">
    <property type="entry name" value="Thioredoxin-like"/>
    <property type="match status" value="1"/>
</dbReference>
<dbReference type="PANTHER" id="PTHR43900">
    <property type="entry name" value="GLUTATHIONE S-TRANSFERASE RHO"/>
    <property type="match status" value="1"/>
</dbReference>
<dbReference type="AlphaFoldDB" id="A0A453T260"/>
<keyword evidence="5" id="KW-1185">Reference proteome</keyword>
<reference evidence="4" key="3">
    <citation type="journal article" date="2017" name="Nature">
        <title>Genome sequence of the progenitor of the wheat D genome Aegilops tauschii.</title>
        <authorList>
            <person name="Luo M.C."/>
            <person name="Gu Y.Q."/>
            <person name="Puiu D."/>
            <person name="Wang H."/>
            <person name="Twardziok S.O."/>
            <person name="Deal K.R."/>
            <person name="Huo N."/>
            <person name="Zhu T."/>
            <person name="Wang L."/>
            <person name="Wang Y."/>
            <person name="McGuire P.E."/>
            <person name="Liu S."/>
            <person name="Long H."/>
            <person name="Ramasamy R.K."/>
            <person name="Rodriguez J.C."/>
            <person name="Van S.L."/>
            <person name="Yuan L."/>
            <person name="Wang Z."/>
            <person name="Xia Z."/>
            <person name="Xiao L."/>
            <person name="Anderson O.D."/>
            <person name="Ouyang S."/>
            <person name="Liang Y."/>
            <person name="Zimin A.V."/>
            <person name="Pertea G."/>
            <person name="Qi P."/>
            <person name="Bennetzen J.L."/>
            <person name="Dai X."/>
            <person name="Dawson M.W."/>
            <person name="Muller H.G."/>
            <person name="Kugler K."/>
            <person name="Rivarola-Duarte L."/>
            <person name="Spannagl M."/>
            <person name="Mayer K.F.X."/>
            <person name="Lu F.H."/>
            <person name="Bevan M.W."/>
            <person name="Leroy P."/>
            <person name="Li P."/>
            <person name="You F.M."/>
            <person name="Sun Q."/>
            <person name="Liu Z."/>
            <person name="Lyons E."/>
            <person name="Wicker T."/>
            <person name="Salzberg S.L."/>
            <person name="Devos K.M."/>
            <person name="Dvorak J."/>
        </authorList>
    </citation>
    <scope>NUCLEOTIDE SEQUENCE [LARGE SCALE GENOMIC DNA]</scope>
    <source>
        <strain evidence="4">cv. AL8/78</strain>
    </source>
</reference>
<dbReference type="EC" id="2.5.1.18" evidence="1"/>
<dbReference type="InterPro" id="IPR036249">
    <property type="entry name" value="Thioredoxin-like_sf"/>
</dbReference>
<evidence type="ECO:0000256" key="2">
    <source>
        <dbReference type="ARBA" id="ARBA00022679"/>
    </source>
</evidence>
<dbReference type="EnsemblPlants" id="AET7Gv21199900.3">
    <property type="protein sequence ID" value="AET7Gv21199900.3"/>
    <property type="gene ID" value="AET7Gv21199900"/>
</dbReference>
<dbReference type="GO" id="GO:0043295">
    <property type="term" value="F:glutathione binding"/>
    <property type="evidence" value="ECO:0007669"/>
    <property type="project" value="TreeGrafter"/>
</dbReference>
<dbReference type="GO" id="GO:0004364">
    <property type="term" value="F:glutathione transferase activity"/>
    <property type="evidence" value="ECO:0007669"/>
    <property type="project" value="UniProtKB-EC"/>
</dbReference>
<dbReference type="InterPro" id="IPR004045">
    <property type="entry name" value="Glutathione_S-Trfase_N"/>
</dbReference>
<evidence type="ECO:0000256" key="1">
    <source>
        <dbReference type="ARBA" id="ARBA00012452"/>
    </source>
</evidence>
<reference evidence="4" key="5">
    <citation type="journal article" date="2021" name="G3 (Bethesda)">
        <title>Aegilops tauschii genome assembly Aet v5.0 features greater sequence contiguity and improved annotation.</title>
        <authorList>
            <person name="Wang L."/>
            <person name="Zhu T."/>
            <person name="Rodriguez J.C."/>
            <person name="Deal K.R."/>
            <person name="Dubcovsky J."/>
            <person name="McGuire P.E."/>
            <person name="Lux T."/>
            <person name="Spannagl M."/>
            <person name="Mayer K.F.X."/>
            <person name="Baldrich P."/>
            <person name="Meyers B.C."/>
            <person name="Huo N."/>
            <person name="Gu Y.Q."/>
            <person name="Zhou H."/>
            <person name="Devos K.M."/>
            <person name="Bennetzen J.L."/>
            <person name="Unver T."/>
            <person name="Budak H."/>
            <person name="Gulick P.J."/>
            <person name="Galiba G."/>
            <person name="Kalapos B."/>
            <person name="Nelson D.R."/>
            <person name="Li P."/>
            <person name="You F.M."/>
            <person name="Luo M.C."/>
            <person name="Dvorak J."/>
        </authorList>
    </citation>
    <scope>NUCLEOTIDE SEQUENCE [LARGE SCALE GENOMIC DNA]</scope>
    <source>
        <strain evidence="4">cv. AL8/78</strain>
    </source>
</reference>
<feature type="domain" description="GST N-terminal" evidence="3">
    <location>
        <begin position="13"/>
        <end position="77"/>
    </location>
</feature>
<dbReference type="PANTHER" id="PTHR43900:SF77">
    <property type="entry name" value="GLUTATHIONE TRANSFERASE"/>
    <property type="match status" value="1"/>
</dbReference>
<dbReference type="GO" id="GO:0006749">
    <property type="term" value="P:glutathione metabolic process"/>
    <property type="evidence" value="ECO:0007669"/>
    <property type="project" value="TreeGrafter"/>
</dbReference>
<name>A0A453T260_AEGTS</name>
<evidence type="ECO:0000259" key="3">
    <source>
        <dbReference type="PROSITE" id="PS50404"/>
    </source>
</evidence>
<sequence>MKSEAGRKSNMEPVVKVYGPAMSWNIARVLVSLEESGVKYELVAVDFAAAEHKSPAHLARNPFGQVPVLKDGDFCLWGKKLQKPSTPSVSNIELPKCHMFRSGGSKYFSSLLMFSDSLGQGRQSNLAWMHNWYPFT</sequence>
<reference evidence="5" key="1">
    <citation type="journal article" date="2014" name="Science">
        <title>Ancient hybridizations among the ancestral genomes of bread wheat.</title>
        <authorList>
            <consortium name="International Wheat Genome Sequencing Consortium,"/>
            <person name="Marcussen T."/>
            <person name="Sandve S.R."/>
            <person name="Heier L."/>
            <person name="Spannagl M."/>
            <person name="Pfeifer M."/>
            <person name="Jakobsen K.S."/>
            <person name="Wulff B.B."/>
            <person name="Steuernagel B."/>
            <person name="Mayer K.F."/>
            <person name="Olsen O.A."/>
        </authorList>
    </citation>
    <scope>NUCLEOTIDE SEQUENCE [LARGE SCALE GENOMIC DNA]</scope>
    <source>
        <strain evidence="5">cv. AL8/78</strain>
    </source>
</reference>
<reference evidence="4" key="4">
    <citation type="submission" date="2019-03" db="UniProtKB">
        <authorList>
            <consortium name="EnsemblPlants"/>
        </authorList>
    </citation>
    <scope>IDENTIFICATION</scope>
</reference>